<organism evidence="1">
    <name type="scientific">Anguilla anguilla</name>
    <name type="common">European freshwater eel</name>
    <name type="synonym">Muraena anguilla</name>
    <dbReference type="NCBI Taxonomy" id="7936"/>
    <lineage>
        <taxon>Eukaryota</taxon>
        <taxon>Metazoa</taxon>
        <taxon>Chordata</taxon>
        <taxon>Craniata</taxon>
        <taxon>Vertebrata</taxon>
        <taxon>Euteleostomi</taxon>
        <taxon>Actinopterygii</taxon>
        <taxon>Neopterygii</taxon>
        <taxon>Teleostei</taxon>
        <taxon>Anguilliformes</taxon>
        <taxon>Anguillidae</taxon>
        <taxon>Anguilla</taxon>
    </lineage>
</organism>
<proteinExistence type="predicted"/>
<dbReference type="EMBL" id="GBXM01036502">
    <property type="protein sequence ID" value="JAH72075.1"/>
    <property type="molecule type" value="Transcribed_RNA"/>
</dbReference>
<name>A0A0E9V3Q4_ANGAN</name>
<sequence>MVVFFWDGGCVDLQIYRFRM</sequence>
<reference evidence="1" key="2">
    <citation type="journal article" date="2015" name="Fish Shellfish Immunol.">
        <title>Early steps in the European eel (Anguilla anguilla)-Vibrio vulnificus interaction in the gills: Role of the RtxA13 toxin.</title>
        <authorList>
            <person name="Callol A."/>
            <person name="Pajuelo D."/>
            <person name="Ebbesson L."/>
            <person name="Teles M."/>
            <person name="MacKenzie S."/>
            <person name="Amaro C."/>
        </authorList>
    </citation>
    <scope>NUCLEOTIDE SEQUENCE</scope>
</reference>
<protein>
    <submittedName>
        <fullName evidence="1">Uncharacterized protein</fullName>
    </submittedName>
</protein>
<dbReference type="AlphaFoldDB" id="A0A0E9V3Q4"/>
<evidence type="ECO:0000313" key="1">
    <source>
        <dbReference type="EMBL" id="JAH72075.1"/>
    </source>
</evidence>
<accession>A0A0E9V3Q4</accession>
<reference evidence="1" key="1">
    <citation type="submission" date="2014-11" db="EMBL/GenBank/DDBJ databases">
        <authorList>
            <person name="Amaro Gonzalez C."/>
        </authorList>
    </citation>
    <scope>NUCLEOTIDE SEQUENCE</scope>
</reference>